<reference evidence="8 9" key="1">
    <citation type="submission" date="2016-05" db="EMBL/GenBank/DDBJ databases">
        <title>Diversity and Homogeneity among Thermoacidophilic Verrucomicrobia Methanotrophs Linked with Geographical Origin.</title>
        <authorList>
            <person name="Erikstad H.-A."/>
            <person name="Smestad N.B."/>
            <person name="Ceballos R.M."/>
            <person name="Birkeland N.-K."/>
        </authorList>
    </citation>
    <scope>NUCLEOTIDE SEQUENCE [LARGE SCALE GENOMIC DNA]</scope>
    <source>
        <strain evidence="8 9">Phi</strain>
    </source>
</reference>
<dbReference type="InterPro" id="IPR002543">
    <property type="entry name" value="FtsK_dom"/>
</dbReference>
<dbReference type="Gene3D" id="3.40.50.300">
    <property type="entry name" value="P-loop containing nucleotide triphosphate hydrolases"/>
    <property type="match status" value="1"/>
</dbReference>
<dbReference type="PANTHER" id="PTHR22683:SF41">
    <property type="entry name" value="DNA TRANSLOCASE FTSK"/>
    <property type="match status" value="1"/>
</dbReference>
<protein>
    <recommendedName>
        <fullName evidence="7">FtsK domain-containing protein</fullName>
    </recommendedName>
</protein>
<dbReference type="Pfam" id="PF17854">
    <property type="entry name" value="FtsK_alpha"/>
    <property type="match status" value="1"/>
</dbReference>
<dbReference type="AlphaFoldDB" id="A0A4Y8P936"/>
<evidence type="ECO:0000313" key="8">
    <source>
        <dbReference type="EMBL" id="TFE67123.1"/>
    </source>
</evidence>
<keyword evidence="2 5" id="KW-0547">Nucleotide-binding</keyword>
<dbReference type="RefSeq" id="WP_134440623.1">
    <property type="nucleotide sequence ID" value="NZ_LXQC01000161.1"/>
</dbReference>
<dbReference type="InterPro" id="IPR050206">
    <property type="entry name" value="FtsK/SpoIIIE/SftA"/>
</dbReference>
<dbReference type="Pfam" id="PF12705">
    <property type="entry name" value="PDDEXK_1"/>
    <property type="match status" value="1"/>
</dbReference>
<organism evidence="8 9">
    <name type="scientific">Methylacidiphilum caldifontis</name>
    <dbReference type="NCBI Taxonomy" id="2795386"/>
    <lineage>
        <taxon>Bacteria</taxon>
        <taxon>Pseudomonadati</taxon>
        <taxon>Verrucomicrobiota</taxon>
        <taxon>Methylacidiphilae</taxon>
        <taxon>Methylacidiphilales</taxon>
        <taxon>Methylacidiphilaceae</taxon>
        <taxon>Methylacidiphilum (ex Ratnadevi et al. 2023)</taxon>
    </lineage>
</organism>
<feature type="binding site" evidence="5">
    <location>
        <begin position="570"/>
        <end position="577"/>
    </location>
    <ligand>
        <name>ATP</name>
        <dbReference type="ChEBI" id="CHEBI:30616"/>
    </ligand>
</feature>
<feature type="coiled-coil region" evidence="6">
    <location>
        <begin position="619"/>
        <end position="646"/>
    </location>
</feature>
<evidence type="ECO:0000256" key="6">
    <source>
        <dbReference type="SAM" id="Coils"/>
    </source>
</evidence>
<keyword evidence="6" id="KW-0175">Coiled coil</keyword>
<proteinExistence type="inferred from homology"/>
<dbReference type="GO" id="GO:0005524">
    <property type="term" value="F:ATP binding"/>
    <property type="evidence" value="ECO:0007669"/>
    <property type="project" value="UniProtKB-UniRule"/>
</dbReference>
<comment type="similarity">
    <text evidence="1">Belongs to the FtsK/SpoIIIE/SftA family.</text>
</comment>
<dbReference type="PANTHER" id="PTHR22683">
    <property type="entry name" value="SPORULATION PROTEIN RELATED"/>
    <property type="match status" value="1"/>
</dbReference>
<evidence type="ECO:0000256" key="1">
    <source>
        <dbReference type="ARBA" id="ARBA00006474"/>
    </source>
</evidence>
<evidence type="ECO:0000259" key="7">
    <source>
        <dbReference type="PROSITE" id="PS50901"/>
    </source>
</evidence>
<dbReference type="PROSITE" id="PS50901">
    <property type="entry name" value="FTSK"/>
    <property type="match status" value="1"/>
</dbReference>
<sequence length="790" mass="91380">MNESFSTSLETLFQREKERLLDSSELSQYDPDALSLVTRKFFDGYQNGKIGEGIKDKNLSFCWLKEDHGEKIYFGFVKSSNYRSWGSIAKKALDLQNQQSRYKTCILFRTFPLEKIPKDSWSKSKEIIEQAQKIRSLDIVVLSKEMTSTFYSLNRLYLKAGEGEIPPYTVEDVQKCIKEKLEGFFESILYRNRNAVSGELKVFSVTELINGIIGDGMVEDGTKGKAFKLGKLFHEIVKEFSLKVRENPNRDEEVILRECKKGFQDKIDELVTKEEKLLNSALGSFLQKTKLERKEYSSVNQLFWKVEERFEAYYPSSDSKIGKMKIYGDVDRLSMDGKKQLKLVEYKIGSGDKVLLRYQLQLALYSWLLAQNQLKPQKIELLFFDLDPKLSVTPFSFRELQLLFDEKVKPYLEKLLNKPTPLSPSPSPSPIPSSFEKLKDKLNQFFVNNKIQSEIIEVKEAPQFIRFFISPNPTTKINYIMSREQDIKIILESPGNISIKTDRNYLIIDLPKEKELITKVCWSEVLEYIKKKEEFSQRLFFPIGKTIEVEDQWIFGDFTSSQTPHLLIGGTTGSGKSQFLKTMIATLLLRSPEVRIAVADFKGTDLVFRRSTHVPIKFMNDQQQVLDFLQLMVQEMENRYHTFKKEGIEDLTKRFKKGKKDIPYQLIIFDEYAEMLYRAKKQQREQLEKNILRLVQMGRAAGIHLVISTQDPKKEIVSTLIKCNLPAKICFKVSSISASVVILDQKGAEKLVGTGDLLTNINPNATNELIRAQSPFITQEEWEKLEEEVK</sequence>
<dbReference type="Proteomes" id="UP000297713">
    <property type="component" value="Unassembled WGS sequence"/>
</dbReference>
<dbReference type="GO" id="GO:0003677">
    <property type="term" value="F:DNA binding"/>
    <property type="evidence" value="ECO:0007669"/>
    <property type="project" value="UniProtKB-KW"/>
</dbReference>
<accession>A0A4Y8P936</accession>
<gene>
    <name evidence="8" type="ORF">A7Q10_09895</name>
</gene>
<dbReference type="InterPro" id="IPR041027">
    <property type="entry name" value="FtsK_alpha"/>
</dbReference>
<evidence type="ECO:0000256" key="3">
    <source>
        <dbReference type="ARBA" id="ARBA00022840"/>
    </source>
</evidence>
<evidence type="ECO:0000313" key="9">
    <source>
        <dbReference type="Proteomes" id="UP000297713"/>
    </source>
</evidence>
<dbReference type="InterPro" id="IPR003593">
    <property type="entry name" value="AAA+_ATPase"/>
</dbReference>
<dbReference type="Pfam" id="PF01580">
    <property type="entry name" value="FtsK_SpoIIIE"/>
    <property type="match status" value="1"/>
</dbReference>
<dbReference type="InterPro" id="IPR027417">
    <property type="entry name" value="P-loop_NTPase"/>
</dbReference>
<dbReference type="SUPFAM" id="SSF52540">
    <property type="entry name" value="P-loop containing nucleoside triphosphate hydrolases"/>
    <property type="match status" value="1"/>
</dbReference>
<keyword evidence="9" id="KW-1185">Reference proteome</keyword>
<comment type="caution">
    <text evidence="8">The sequence shown here is derived from an EMBL/GenBank/DDBJ whole genome shotgun (WGS) entry which is preliminary data.</text>
</comment>
<dbReference type="OrthoDB" id="8477079at2"/>
<keyword evidence="3 5" id="KW-0067">ATP-binding</keyword>
<name>A0A4Y8P936_9BACT</name>
<evidence type="ECO:0000256" key="4">
    <source>
        <dbReference type="ARBA" id="ARBA00023125"/>
    </source>
</evidence>
<dbReference type="EMBL" id="LXQC01000161">
    <property type="protein sequence ID" value="TFE67123.1"/>
    <property type="molecule type" value="Genomic_DNA"/>
</dbReference>
<dbReference type="InterPro" id="IPR038726">
    <property type="entry name" value="PDDEXK_AddAB-type"/>
</dbReference>
<evidence type="ECO:0000256" key="5">
    <source>
        <dbReference type="PROSITE-ProRule" id="PRU00289"/>
    </source>
</evidence>
<evidence type="ECO:0000256" key="2">
    <source>
        <dbReference type="ARBA" id="ARBA00022741"/>
    </source>
</evidence>
<dbReference type="Gene3D" id="3.30.980.40">
    <property type="match status" value="1"/>
</dbReference>
<keyword evidence="4" id="KW-0238">DNA-binding</keyword>
<dbReference type="SMART" id="SM00382">
    <property type="entry name" value="AAA"/>
    <property type="match status" value="1"/>
</dbReference>
<feature type="domain" description="FtsK" evidence="7">
    <location>
        <begin position="550"/>
        <end position="740"/>
    </location>
</feature>